<organism evidence="1 2">
    <name type="scientific">Portunus trituberculatus</name>
    <name type="common">Swimming crab</name>
    <name type="synonym">Neptunus trituberculatus</name>
    <dbReference type="NCBI Taxonomy" id="210409"/>
    <lineage>
        <taxon>Eukaryota</taxon>
        <taxon>Metazoa</taxon>
        <taxon>Ecdysozoa</taxon>
        <taxon>Arthropoda</taxon>
        <taxon>Crustacea</taxon>
        <taxon>Multicrustacea</taxon>
        <taxon>Malacostraca</taxon>
        <taxon>Eumalacostraca</taxon>
        <taxon>Eucarida</taxon>
        <taxon>Decapoda</taxon>
        <taxon>Pleocyemata</taxon>
        <taxon>Brachyura</taxon>
        <taxon>Eubrachyura</taxon>
        <taxon>Portunoidea</taxon>
        <taxon>Portunidae</taxon>
        <taxon>Portuninae</taxon>
        <taxon>Portunus</taxon>
    </lineage>
</organism>
<keyword evidence="2" id="KW-1185">Reference proteome</keyword>
<accession>A0A5B7HW59</accession>
<gene>
    <name evidence="1" type="ORF">E2C01_071134</name>
</gene>
<proteinExistence type="predicted"/>
<reference evidence="1 2" key="1">
    <citation type="submission" date="2019-05" db="EMBL/GenBank/DDBJ databases">
        <title>Another draft genome of Portunus trituberculatus and its Hox gene families provides insights of decapod evolution.</title>
        <authorList>
            <person name="Jeong J.-H."/>
            <person name="Song I."/>
            <person name="Kim S."/>
            <person name="Choi T."/>
            <person name="Kim D."/>
            <person name="Ryu S."/>
            <person name="Kim W."/>
        </authorList>
    </citation>
    <scope>NUCLEOTIDE SEQUENCE [LARGE SCALE GENOMIC DNA]</scope>
    <source>
        <tissue evidence="1">Muscle</tissue>
    </source>
</reference>
<dbReference type="AlphaFoldDB" id="A0A5B7HW59"/>
<evidence type="ECO:0000313" key="2">
    <source>
        <dbReference type="Proteomes" id="UP000324222"/>
    </source>
</evidence>
<evidence type="ECO:0000313" key="1">
    <source>
        <dbReference type="EMBL" id="MPC76710.1"/>
    </source>
</evidence>
<sequence>MHDDFNRVHELVPFLLPFLEHRYSAASPSTFHRTPHLCTPRMIITFAYSISMSEVKLQSTLTLKVVLTGTLTGRDTCCLQDWRERRRHEAAAGDALSEGEAVWVN</sequence>
<protein>
    <submittedName>
        <fullName evidence="1">Uncharacterized protein</fullName>
    </submittedName>
</protein>
<comment type="caution">
    <text evidence="1">The sequence shown here is derived from an EMBL/GenBank/DDBJ whole genome shotgun (WGS) entry which is preliminary data.</text>
</comment>
<name>A0A5B7HW59_PORTR</name>
<dbReference type="Proteomes" id="UP000324222">
    <property type="component" value="Unassembled WGS sequence"/>
</dbReference>
<dbReference type="EMBL" id="VSRR010044024">
    <property type="protein sequence ID" value="MPC76710.1"/>
    <property type="molecule type" value="Genomic_DNA"/>
</dbReference>